<dbReference type="EMBL" id="PGTO01000005">
    <property type="protein sequence ID" value="RAU22215.1"/>
    <property type="molecule type" value="Genomic_DNA"/>
</dbReference>
<organism evidence="1 2">
    <name type="scientific">Paramagnetospirillum kuznetsovii</name>
    <dbReference type="NCBI Taxonomy" id="2053833"/>
    <lineage>
        <taxon>Bacteria</taxon>
        <taxon>Pseudomonadati</taxon>
        <taxon>Pseudomonadota</taxon>
        <taxon>Alphaproteobacteria</taxon>
        <taxon>Rhodospirillales</taxon>
        <taxon>Magnetospirillaceae</taxon>
        <taxon>Paramagnetospirillum</taxon>
    </lineage>
</organism>
<comment type="caution">
    <text evidence="1">The sequence shown here is derived from an EMBL/GenBank/DDBJ whole genome shotgun (WGS) entry which is preliminary data.</text>
</comment>
<dbReference type="RefSeq" id="WP_112143803.1">
    <property type="nucleotide sequence ID" value="NZ_PGTO01000005.1"/>
</dbReference>
<dbReference type="AlphaFoldDB" id="A0A364NZ87"/>
<dbReference type="OrthoDB" id="7306611at2"/>
<dbReference type="Gene3D" id="1.20.5.300">
    <property type="match status" value="1"/>
</dbReference>
<dbReference type="PANTHER" id="PTHR36508:SF1">
    <property type="entry name" value="PROTEIN SLYX"/>
    <property type="match status" value="1"/>
</dbReference>
<gene>
    <name evidence="1" type="ORF">CU669_08780</name>
</gene>
<dbReference type="Proteomes" id="UP000251075">
    <property type="component" value="Unassembled WGS sequence"/>
</dbReference>
<reference evidence="1 2" key="1">
    <citation type="submission" date="2017-11" db="EMBL/GenBank/DDBJ databases">
        <title>Draft genome sequence of magnetotactic bacterium Magnetospirillum kuznetsovii LBB-42.</title>
        <authorList>
            <person name="Grouzdev D.S."/>
            <person name="Rysina M.S."/>
            <person name="Baslerov R.V."/>
            <person name="Koziaeva V."/>
        </authorList>
    </citation>
    <scope>NUCLEOTIDE SEQUENCE [LARGE SCALE GENOMIC DNA]</scope>
    <source>
        <strain evidence="1 2">LBB-42</strain>
    </source>
</reference>
<proteinExistence type="predicted"/>
<evidence type="ECO:0000313" key="2">
    <source>
        <dbReference type="Proteomes" id="UP000251075"/>
    </source>
</evidence>
<accession>A0A364NZ87</accession>
<name>A0A364NZ87_9PROT</name>
<dbReference type="Pfam" id="PF04102">
    <property type="entry name" value="SlyX"/>
    <property type="match status" value="1"/>
</dbReference>
<keyword evidence="2" id="KW-1185">Reference proteome</keyword>
<evidence type="ECO:0000313" key="1">
    <source>
        <dbReference type="EMBL" id="RAU22215.1"/>
    </source>
</evidence>
<dbReference type="InterPro" id="IPR007236">
    <property type="entry name" value="SlyX"/>
</dbReference>
<protein>
    <submittedName>
        <fullName evidence="1">SlyX protein</fullName>
    </submittedName>
</protein>
<dbReference type="PANTHER" id="PTHR36508">
    <property type="entry name" value="PROTEIN SLYX"/>
    <property type="match status" value="1"/>
</dbReference>
<sequence length="72" mass="8354">MTRDDTNEDRLIALETRMAHFERMAEDLSDMVVEQARSIDVLTAQIHRLRDRLAEAAVAERSPHDDQPPPHY</sequence>